<dbReference type="EMBL" id="JACHMH010000001">
    <property type="protein sequence ID" value="MBB4676164.1"/>
    <property type="molecule type" value="Genomic_DNA"/>
</dbReference>
<sequence length="299" mass="31554">MSSSDLARRAFLARIGVLGAVTGAGVLLPPALAAAPVATAAAPPLPILVDLLRPILAELARDTLNGLTTFVVPGPDNYSRAQGTPVSSPGALEMGATDFMIEALDHFVPFPDQLAKPLSTAFVTALADTGIKLPDSLLGLIDLQVSTLDKALAIVLQNDESLPLSLVIALLLNLLATQVNPLALNGVFLSPFARLSFADKARAFELLEGPDADLVALLDGNLPQPLRGSVSGLLKFVGGALLEFPAFGAFSEWKVFDKKTRKLKSRPAGWQLTGYQPAGPVEGWDDFRGYYQGRTSVED</sequence>
<evidence type="ECO:0000313" key="2">
    <source>
        <dbReference type="Proteomes" id="UP000533598"/>
    </source>
</evidence>
<proteinExistence type="predicted"/>
<reference evidence="1 2" key="1">
    <citation type="submission" date="2020-08" db="EMBL/GenBank/DDBJ databases">
        <title>Sequencing the genomes of 1000 actinobacteria strains.</title>
        <authorList>
            <person name="Klenk H.-P."/>
        </authorList>
    </citation>
    <scope>NUCLEOTIDE SEQUENCE [LARGE SCALE GENOMIC DNA]</scope>
    <source>
        <strain evidence="1 2">DSM 44230</strain>
    </source>
</reference>
<dbReference type="RefSeq" id="WP_185002023.1">
    <property type="nucleotide sequence ID" value="NZ_BAAAUI010000016.1"/>
</dbReference>
<name>A0A7W7FUU3_9PSEU</name>
<comment type="caution">
    <text evidence="1">The sequence shown here is derived from an EMBL/GenBank/DDBJ whole genome shotgun (WGS) entry which is preliminary data.</text>
</comment>
<dbReference type="Proteomes" id="UP000533598">
    <property type="component" value="Unassembled WGS sequence"/>
</dbReference>
<dbReference type="AlphaFoldDB" id="A0A7W7FUU3"/>
<organism evidence="1 2">
    <name type="scientific">Crossiella cryophila</name>
    <dbReference type="NCBI Taxonomy" id="43355"/>
    <lineage>
        <taxon>Bacteria</taxon>
        <taxon>Bacillati</taxon>
        <taxon>Actinomycetota</taxon>
        <taxon>Actinomycetes</taxon>
        <taxon>Pseudonocardiales</taxon>
        <taxon>Pseudonocardiaceae</taxon>
        <taxon>Crossiella</taxon>
    </lineage>
</organism>
<evidence type="ECO:0000313" key="1">
    <source>
        <dbReference type="EMBL" id="MBB4676164.1"/>
    </source>
</evidence>
<dbReference type="PROSITE" id="PS51318">
    <property type="entry name" value="TAT"/>
    <property type="match status" value="1"/>
</dbReference>
<protein>
    <submittedName>
        <fullName evidence="1">Uncharacterized protein</fullName>
    </submittedName>
</protein>
<dbReference type="InterPro" id="IPR006311">
    <property type="entry name" value="TAT_signal"/>
</dbReference>
<accession>A0A7W7FUU3</accession>
<keyword evidence="2" id="KW-1185">Reference proteome</keyword>
<gene>
    <name evidence="1" type="ORF">HNR67_002282</name>
</gene>